<dbReference type="STRING" id="243090.RB4320"/>
<organism evidence="2 3">
    <name type="scientific">Rhodopirellula baltica (strain DSM 10527 / NCIMB 13988 / SH1)</name>
    <dbReference type="NCBI Taxonomy" id="243090"/>
    <lineage>
        <taxon>Bacteria</taxon>
        <taxon>Pseudomonadati</taxon>
        <taxon>Planctomycetota</taxon>
        <taxon>Planctomycetia</taxon>
        <taxon>Pirellulales</taxon>
        <taxon>Pirellulaceae</taxon>
        <taxon>Rhodopirellula</taxon>
    </lineage>
</organism>
<evidence type="ECO:0000256" key="1">
    <source>
        <dbReference type="SAM" id="MobiDB-lite"/>
    </source>
</evidence>
<sequence length="165" mass="18731">MRSQSRIREGWQHRSRIDHMGPNNDQTRIWQIHVAFKNRTFANAVLTIAIASARGGVTMFRIEIRRGRWPGLCIVMAATARCCSNTFIASHFRLARKATQGAHQQVDDQQSDEERGFHTSKSTNAQLPEQPESGRSQAFDRLGERRLTRQPHAHALGRALLPVSH</sequence>
<dbReference type="HOGENOM" id="CLU_1609483_0_0_0"/>
<feature type="region of interest" description="Disordered" evidence="1">
    <location>
        <begin position="101"/>
        <end position="136"/>
    </location>
</feature>
<dbReference type="Proteomes" id="UP000001025">
    <property type="component" value="Chromosome"/>
</dbReference>
<keyword evidence="3" id="KW-1185">Reference proteome</keyword>
<accession>Q7USS8</accession>
<feature type="region of interest" description="Disordered" evidence="1">
    <location>
        <begin position="1"/>
        <end position="23"/>
    </location>
</feature>
<evidence type="ECO:0000313" key="3">
    <source>
        <dbReference type="Proteomes" id="UP000001025"/>
    </source>
</evidence>
<reference evidence="2 3" key="1">
    <citation type="journal article" date="2003" name="Proc. Natl. Acad. Sci. U.S.A.">
        <title>Complete genome sequence of the marine planctomycete Pirellula sp. strain 1.</title>
        <authorList>
            <person name="Gloeckner F.O."/>
            <person name="Kube M."/>
            <person name="Bauer M."/>
            <person name="Teeling H."/>
            <person name="Lombardot T."/>
            <person name="Ludwig W."/>
            <person name="Gade D."/>
            <person name="Beck A."/>
            <person name="Borzym K."/>
            <person name="Heitmann K."/>
            <person name="Rabus R."/>
            <person name="Schlesner H."/>
            <person name="Amann R."/>
            <person name="Reinhardt R."/>
        </authorList>
    </citation>
    <scope>NUCLEOTIDE SEQUENCE [LARGE SCALE GENOMIC DNA]</scope>
    <source>
        <strain evidence="3">DSM 10527 / NCIMB 13988 / SH1</strain>
    </source>
</reference>
<dbReference type="InParanoid" id="Q7USS8"/>
<dbReference type="EnsemblBacteria" id="CAD73716">
    <property type="protein sequence ID" value="CAD73716"/>
    <property type="gene ID" value="RB4320"/>
</dbReference>
<proteinExistence type="predicted"/>
<dbReference type="AlphaFoldDB" id="Q7USS8"/>
<evidence type="ECO:0000313" key="2">
    <source>
        <dbReference type="EMBL" id="CAD73716.1"/>
    </source>
</evidence>
<feature type="compositionally biased region" description="Basic and acidic residues" evidence="1">
    <location>
        <begin position="1"/>
        <end position="19"/>
    </location>
</feature>
<gene>
    <name evidence="2" type="ordered locus">RB4320</name>
</gene>
<dbReference type="EMBL" id="BX294140">
    <property type="protein sequence ID" value="CAD73716.1"/>
    <property type="molecule type" value="Genomic_DNA"/>
</dbReference>
<protein>
    <submittedName>
        <fullName evidence="2">Uncharacterized protein</fullName>
    </submittedName>
</protein>
<name>Q7USS8_RHOBA</name>
<dbReference type="KEGG" id="rba:RB4320"/>